<proteinExistence type="predicted"/>
<feature type="non-terminal residue" evidence="1">
    <location>
        <position position="1"/>
    </location>
</feature>
<accession>A0A382V742</accession>
<dbReference type="AlphaFoldDB" id="A0A382V742"/>
<organism evidence="1">
    <name type="scientific">marine metagenome</name>
    <dbReference type="NCBI Taxonomy" id="408172"/>
    <lineage>
        <taxon>unclassified sequences</taxon>
        <taxon>metagenomes</taxon>
        <taxon>ecological metagenomes</taxon>
    </lineage>
</organism>
<gene>
    <name evidence="1" type="ORF">METZ01_LOCUS394585</name>
</gene>
<evidence type="ECO:0000313" key="1">
    <source>
        <dbReference type="EMBL" id="SVD41731.1"/>
    </source>
</evidence>
<feature type="non-terminal residue" evidence="1">
    <location>
        <position position="110"/>
    </location>
</feature>
<sequence>VVLYREHISTDWDLLRAFSEEAAAKERDTMYVPGKDPIGGEDGYINRNGYFFPTESIEVMPQHCAYVQADARPEIQAVLKKLEDAKDDCLWDYLHLFPIAGMSIWWKIKS</sequence>
<protein>
    <submittedName>
        <fullName evidence="1">Uncharacterized protein</fullName>
    </submittedName>
</protein>
<dbReference type="EMBL" id="UINC01149328">
    <property type="protein sequence ID" value="SVD41731.1"/>
    <property type="molecule type" value="Genomic_DNA"/>
</dbReference>
<name>A0A382V742_9ZZZZ</name>
<reference evidence="1" key="1">
    <citation type="submission" date="2018-05" db="EMBL/GenBank/DDBJ databases">
        <authorList>
            <person name="Lanie J.A."/>
            <person name="Ng W.-L."/>
            <person name="Kazmierczak K.M."/>
            <person name="Andrzejewski T.M."/>
            <person name="Davidsen T.M."/>
            <person name="Wayne K.J."/>
            <person name="Tettelin H."/>
            <person name="Glass J.I."/>
            <person name="Rusch D."/>
            <person name="Podicherti R."/>
            <person name="Tsui H.-C.T."/>
            <person name="Winkler M.E."/>
        </authorList>
    </citation>
    <scope>NUCLEOTIDE SEQUENCE</scope>
</reference>